<sequence>VRRREPGPSGAGRRRGPPAPPQHRRARHGPAALDPPQARRGARGPAPPRLADRPARGRRPRCGAGGPRRGGRARRARRPRRRRAVDDPTAPPRRSRVHRRPGPCPRPRRRASRLVRRPRLAHPGAARGVGQGRGREVVGHGQPGDLPGEAWEAGGGGRRRRLGLLHPGDARHRRPAVGARRLHDHPAAGARDLGGVDRLLRARGPARRVAWTHAPQGPRAVPDRLLLGRARLPRGRPASWHRGHLPLARRLPPPVGGLRRDHAPARRPAGGAASGADVPEPTGQDPGARRHREHELVHRRRRDPLRALRVRRRGGPGRAPRRPPHRQGPAGTCAAGGRRRRHADRGHRARGRGSRRLRRDRPPHRRGAGAHPAPPPRPQDRL</sequence>
<dbReference type="AlphaFoldDB" id="A0A6J4ICU2"/>
<feature type="non-terminal residue" evidence="2">
    <location>
        <position position="382"/>
    </location>
</feature>
<reference evidence="2" key="1">
    <citation type="submission" date="2020-02" db="EMBL/GenBank/DDBJ databases">
        <authorList>
            <person name="Meier V. D."/>
        </authorList>
    </citation>
    <scope>NUCLEOTIDE SEQUENCE</scope>
    <source>
        <strain evidence="2">AVDCRST_MAG20</strain>
    </source>
</reference>
<feature type="compositionally biased region" description="Low complexity" evidence="1">
    <location>
        <begin position="327"/>
        <end position="336"/>
    </location>
</feature>
<feature type="compositionally biased region" description="Low complexity" evidence="1">
    <location>
        <begin position="266"/>
        <end position="276"/>
    </location>
</feature>
<feature type="compositionally biased region" description="Pro residues" evidence="1">
    <location>
        <begin position="372"/>
        <end position="382"/>
    </location>
</feature>
<feature type="compositionally biased region" description="Basic residues" evidence="1">
    <location>
        <begin position="337"/>
        <end position="368"/>
    </location>
</feature>
<feature type="compositionally biased region" description="Basic residues" evidence="1">
    <location>
        <begin position="12"/>
        <end position="28"/>
    </location>
</feature>
<feature type="compositionally biased region" description="Low complexity" evidence="1">
    <location>
        <begin position="29"/>
        <end position="39"/>
    </location>
</feature>
<evidence type="ECO:0000313" key="2">
    <source>
        <dbReference type="EMBL" id="CAA9248373.1"/>
    </source>
</evidence>
<organism evidence="2">
    <name type="scientific">uncultured Acidimicrobiales bacterium</name>
    <dbReference type="NCBI Taxonomy" id="310071"/>
    <lineage>
        <taxon>Bacteria</taxon>
        <taxon>Bacillati</taxon>
        <taxon>Actinomycetota</taxon>
        <taxon>Acidimicrobiia</taxon>
        <taxon>Acidimicrobiales</taxon>
        <taxon>environmental samples</taxon>
    </lineage>
</organism>
<feature type="compositionally biased region" description="Basic residues" evidence="1">
    <location>
        <begin position="93"/>
        <end position="120"/>
    </location>
</feature>
<feature type="compositionally biased region" description="Basic residues" evidence="1">
    <location>
        <begin position="234"/>
        <end position="244"/>
    </location>
</feature>
<name>A0A6J4ICU2_9ACTN</name>
<feature type="compositionally biased region" description="Basic residues" evidence="1">
    <location>
        <begin position="69"/>
        <end position="83"/>
    </location>
</feature>
<protein>
    <submittedName>
        <fullName evidence="2">Mrp protein homolog</fullName>
    </submittedName>
</protein>
<evidence type="ECO:0000256" key="1">
    <source>
        <dbReference type="SAM" id="MobiDB-lite"/>
    </source>
</evidence>
<proteinExistence type="predicted"/>
<feature type="region of interest" description="Disordered" evidence="1">
    <location>
        <begin position="1"/>
        <end position="155"/>
    </location>
</feature>
<dbReference type="EMBL" id="CADCSY010000092">
    <property type="protein sequence ID" value="CAA9248373.1"/>
    <property type="molecule type" value="Genomic_DNA"/>
</dbReference>
<gene>
    <name evidence="2" type="ORF">AVDCRST_MAG20-2227</name>
</gene>
<feature type="compositionally biased region" description="Basic residues" evidence="1">
    <location>
        <begin position="289"/>
        <end position="325"/>
    </location>
</feature>
<feature type="non-terminal residue" evidence="2">
    <location>
        <position position="1"/>
    </location>
</feature>
<feature type="region of interest" description="Disordered" evidence="1">
    <location>
        <begin position="234"/>
        <end position="382"/>
    </location>
</feature>
<accession>A0A6J4ICU2</accession>